<dbReference type="OrthoDB" id="8670884at2"/>
<protein>
    <recommendedName>
        <fullName evidence="4">FAD-binding domain-containing protein</fullName>
    </recommendedName>
</protein>
<dbReference type="Gene3D" id="3.40.30.120">
    <property type="match status" value="1"/>
</dbReference>
<dbReference type="EMBL" id="LLZG01000388">
    <property type="protein sequence ID" value="KUL23217.1"/>
    <property type="molecule type" value="Genomic_DNA"/>
</dbReference>
<dbReference type="InterPro" id="IPR036188">
    <property type="entry name" value="FAD/NAD-bd_sf"/>
</dbReference>
<dbReference type="PRINTS" id="PR00420">
    <property type="entry name" value="RNGMNOXGNASE"/>
</dbReference>
<dbReference type="GO" id="GO:0016709">
    <property type="term" value="F:oxidoreductase activity, acting on paired donors, with incorporation or reduction of molecular oxygen, NAD(P)H as one donor, and incorporation of one atom of oxygen"/>
    <property type="evidence" value="ECO:0007669"/>
    <property type="project" value="UniProtKB-ARBA"/>
</dbReference>
<dbReference type="GO" id="GO:0071949">
    <property type="term" value="F:FAD binding"/>
    <property type="evidence" value="ECO:0007669"/>
    <property type="project" value="InterPro"/>
</dbReference>
<gene>
    <name evidence="5" type="ORF">ADL12_39750</name>
</gene>
<comment type="caution">
    <text evidence="5">The sequence shown here is derived from an EMBL/GenBank/DDBJ whole genome shotgun (WGS) entry which is preliminary data.</text>
</comment>
<dbReference type="Pfam" id="PF01494">
    <property type="entry name" value="FAD_binding_3"/>
    <property type="match status" value="1"/>
</dbReference>
<organism evidence="5 6">
    <name type="scientific">Streptomyces regalis</name>
    <dbReference type="NCBI Taxonomy" id="68262"/>
    <lineage>
        <taxon>Bacteria</taxon>
        <taxon>Bacillati</taxon>
        <taxon>Actinomycetota</taxon>
        <taxon>Actinomycetes</taxon>
        <taxon>Kitasatosporales</taxon>
        <taxon>Streptomycetaceae</taxon>
        <taxon>Streptomyces</taxon>
    </lineage>
</organism>
<keyword evidence="2" id="KW-0285">Flavoprotein</keyword>
<name>A0A117ML07_9ACTN</name>
<evidence type="ECO:0000256" key="3">
    <source>
        <dbReference type="ARBA" id="ARBA00022827"/>
    </source>
</evidence>
<keyword evidence="3" id="KW-0274">FAD</keyword>
<dbReference type="InterPro" id="IPR002938">
    <property type="entry name" value="FAD-bd"/>
</dbReference>
<dbReference type="PANTHER" id="PTHR43004:SF19">
    <property type="entry name" value="BINDING MONOOXYGENASE, PUTATIVE (JCVI)-RELATED"/>
    <property type="match status" value="1"/>
</dbReference>
<keyword evidence="6" id="KW-1185">Reference proteome</keyword>
<feature type="domain" description="FAD-binding" evidence="4">
    <location>
        <begin position="6"/>
        <end position="333"/>
    </location>
</feature>
<proteinExistence type="predicted"/>
<dbReference type="Gene3D" id="3.30.70.2450">
    <property type="match status" value="1"/>
</dbReference>
<dbReference type="Proteomes" id="UP000053923">
    <property type="component" value="Unassembled WGS sequence"/>
</dbReference>
<reference evidence="6" key="1">
    <citation type="submission" date="2015-10" db="EMBL/GenBank/DDBJ databases">
        <authorList>
            <person name="Ju K.-S."/>
            <person name="Doroghazi J.R."/>
            <person name="Metcalf W.W."/>
        </authorList>
    </citation>
    <scope>NUCLEOTIDE SEQUENCE [LARGE SCALE GENOMIC DNA]</scope>
    <source>
        <strain evidence="6">NRRL 3151</strain>
    </source>
</reference>
<evidence type="ECO:0000256" key="2">
    <source>
        <dbReference type="ARBA" id="ARBA00022630"/>
    </source>
</evidence>
<dbReference type="RefSeq" id="WP_062712504.1">
    <property type="nucleotide sequence ID" value="NZ_LLZG01000388.1"/>
</dbReference>
<sequence length="497" mass="53230">MNARDPVIVIGAGPCGLALAGELLRQGSPVRMVDAASSAQRGSRAILLWPLAQTVLGDLGVLQKAGELAVRPQALDYFGDHGRLARVELRSQDAPLLLPQQITDRLLEAAVVQLGGRVERGVRLTEVNQDRDGVDAVVVNEAGRREQLRGSWLVAADGVRSTVRELLGITFAGAALPSRSFLAEGTLSGANDDVTALSYFLTSRGGLLIAPLPNGRVRLAGDMRPGQDVSPEMVQQLLVARGPAGLRIGDLVTLTTFTSAERMAERMRDGRCLLIGDAAHTHSPLGGQGLNLGLQDAHNLAWKLTGVHAGRFSPAILDTYDTERRAAARYVTRLTGTTVRLAFLEPPWNHLRNPLMRAAQSQAFLRARYTSALAGWRIRYPPTPLGCPRTSGAGGLPAPTWAVPETTDPHKYRLVTTGTSRAGAWPGAAASLAHSHAAIVTHHHVHRTPPGFLLVRPDGYVALAGRVRDLERVNRLLTAVTATRIPVPDTEAESHDT</sequence>
<evidence type="ECO:0000313" key="6">
    <source>
        <dbReference type="Proteomes" id="UP000053923"/>
    </source>
</evidence>
<dbReference type="SUPFAM" id="SSF51905">
    <property type="entry name" value="FAD/NAD(P)-binding domain"/>
    <property type="match status" value="1"/>
</dbReference>
<accession>A0A117ML07</accession>
<evidence type="ECO:0000313" key="5">
    <source>
        <dbReference type="EMBL" id="KUL23217.1"/>
    </source>
</evidence>
<evidence type="ECO:0000259" key="4">
    <source>
        <dbReference type="Pfam" id="PF01494"/>
    </source>
</evidence>
<evidence type="ECO:0000256" key="1">
    <source>
        <dbReference type="ARBA" id="ARBA00001974"/>
    </source>
</evidence>
<dbReference type="AlphaFoldDB" id="A0A117ML07"/>
<dbReference type="Gene3D" id="3.50.50.60">
    <property type="entry name" value="FAD/NAD(P)-binding domain"/>
    <property type="match status" value="1"/>
</dbReference>
<dbReference type="InterPro" id="IPR050641">
    <property type="entry name" value="RIFMO-like"/>
</dbReference>
<dbReference type="PANTHER" id="PTHR43004">
    <property type="entry name" value="TRK SYSTEM POTASSIUM UPTAKE PROTEIN"/>
    <property type="match status" value="1"/>
</dbReference>
<comment type="cofactor">
    <cofactor evidence="1">
        <name>FAD</name>
        <dbReference type="ChEBI" id="CHEBI:57692"/>
    </cofactor>
</comment>